<proteinExistence type="predicted"/>
<comment type="caution">
    <text evidence="1">The sequence shown here is derived from an EMBL/GenBank/DDBJ whole genome shotgun (WGS) entry which is preliminary data.</text>
</comment>
<sequence length="297" mass="33400">MNRPVLNYSPAFLILLLWIAGSAPNASAQSARGEQMEIHLHFACRETHRNMQPQRDNIDFLNYLNYKADTGCTGVVRLGFTLSPSEKWTFMADLGMMSDMRFSQMNISASRIIGKAGNSTAWGLSAGISAYPVYLNEFNEYHLIRDTGLMADMNANYRQQILYDPGLELMPFLNYKKSKFSLNAGTGLRISTFLPFNLLIMQKKEGGNFRREIRYETLFKPALSSISALHATLMLTDKPGLSVGLQASAQLLFGMRTISYKRSILTWTADNRVTDEIKPDSKPFTVTEVSGGIVFRF</sequence>
<dbReference type="EMBL" id="VSSQ01000171">
    <property type="protein sequence ID" value="MPL83044.1"/>
    <property type="molecule type" value="Genomic_DNA"/>
</dbReference>
<name>A0A644UVW7_9ZZZZ</name>
<accession>A0A644UVW7</accession>
<gene>
    <name evidence="1" type="ORF">SDC9_28994</name>
</gene>
<reference evidence="1" key="1">
    <citation type="submission" date="2019-08" db="EMBL/GenBank/DDBJ databases">
        <authorList>
            <person name="Kucharzyk K."/>
            <person name="Murdoch R.W."/>
            <person name="Higgins S."/>
            <person name="Loffler F."/>
        </authorList>
    </citation>
    <scope>NUCLEOTIDE SEQUENCE</scope>
</reference>
<evidence type="ECO:0000313" key="1">
    <source>
        <dbReference type="EMBL" id="MPL83044.1"/>
    </source>
</evidence>
<dbReference type="AlphaFoldDB" id="A0A644UVW7"/>
<protein>
    <submittedName>
        <fullName evidence="1">Uncharacterized protein</fullName>
    </submittedName>
</protein>
<organism evidence="1">
    <name type="scientific">bioreactor metagenome</name>
    <dbReference type="NCBI Taxonomy" id="1076179"/>
    <lineage>
        <taxon>unclassified sequences</taxon>
        <taxon>metagenomes</taxon>
        <taxon>ecological metagenomes</taxon>
    </lineage>
</organism>